<evidence type="ECO:0000256" key="4">
    <source>
        <dbReference type="ARBA" id="ARBA00023136"/>
    </source>
</evidence>
<dbReference type="PANTHER" id="PTHR33048:SF47">
    <property type="entry name" value="INTEGRAL MEMBRANE PROTEIN-RELATED"/>
    <property type="match status" value="1"/>
</dbReference>
<comment type="caution">
    <text evidence="9">The sequence shown here is derived from an EMBL/GenBank/DDBJ whole genome shotgun (WGS) entry which is preliminary data.</text>
</comment>
<keyword evidence="2 7" id="KW-0812">Transmembrane</keyword>
<gene>
    <name evidence="9" type="ORF">JX265_002868</name>
</gene>
<evidence type="ECO:0000256" key="5">
    <source>
        <dbReference type="ARBA" id="ARBA00038359"/>
    </source>
</evidence>
<protein>
    <recommendedName>
        <fullName evidence="8">Rhodopsin domain-containing protein</fullName>
    </recommendedName>
</protein>
<evidence type="ECO:0000313" key="9">
    <source>
        <dbReference type="EMBL" id="KAI1878691.1"/>
    </source>
</evidence>
<keyword evidence="10" id="KW-1185">Reference proteome</keyword>
<evidence type="ECO:0000256" key="7">
    <source>
        <dbReference type="SAM" id="Phobius"/>
    </source>
</evidence>
<feature type="transmembrane region" description="Helical" evidence="7">
    <location>
        <begin position="154"/>
        <end position="174"/>
    </location>
</feature>
<evidence type="ECO:0000313" key="10">
    <source>
        <dbReference type="Proteomes" id="UP000829685"/>
    </source>
</evidence>
<comment type="similarity">
    <text evidence="5">Belongs to the SAT4 family.</text>
</comment>
<dbReference type="PANTHER" id="PTHR33048">
    <property type="entry name" value="PTH11-LIKE INTEGRAL MEMBRANE PROTEIN (AFU_ORTHOLOGUE AFUA_5G11245)"/>
    <property type="match status" value="1"/>
</dbReference>
<feature type="compositionally biased region" description="Polar residues" evidence="6">
    <location>
        <begin position="377"/>
        <end position="387"/>
    </location>
</feature>
<accession>A0A9P9WST6</accession>
<feature type="compositionally biased region" description="Basic and acidic residues" evidence="6">
    <location>
        <begin position="364"/>
        <end position="373"/>
    </location>
</feature>
<dbReference type="InterPro" id="IPR052337">
    <property type="entry name" value="SAT4-like"/>
</dbReference>
<feature type="transmembrane region" description="Helical" evidence="7">
    <location>
        <begin position="186"/>
        <end position="207"/>
    </location>
</feature>
<dbReference type="Pfam" id="PF20684">
    <property type="entry name" value="Fung_rhodopsin"/>
    <property type="match status" value="1"/>
</dbReference>
<dbReference type="Proteomes" id="UP000829685">
    <property type="component" value="Unassembled WGS sequence"/>
</dbReference>
<dbReference type="EMBL" id="JAFIMR010000005">
    <property type="protein sequence ID" value="KAI1878691.1"/>
    <property type="molecule type" value="Genomic_DNA"/>
</dbReference>
<sequence length="387" mass="43354">MESKQPAIYAVLFITFVLATICLALRIFSRFLKKTSFWWDDFFAIGCYVIAIAWLITCPVWIGKGLGLHITDVTWIKIVYAFALFFAKMSILFFYWRIFSVTNLRYPIMILMGASIVWIIIRTFMSIFHCIPVQAFWDLTITNKRCDIDDKKFFFGSVLAHMIIDVVIVTLPVVEVQKLQLRKVQRLGIIAMFTFGILICAAAVAIVVEAARFDDTSADLTWNLTNIVIWASAEVNLVTVSCCFPTIRPGFMYFFGRFVPNSTLGSNSNGYGSSHRYVNSQSHLKSIKLGTVPKSRSRDEASSKYNLADSINGDNGGDFDAHALDRQKGVHAQTIITGRLNDDIDIEKGAAGWNGIAVRKETSVRISDAHLDPRSNPYASDSASSKS</sequence>
<organism evidence="9 10">
    <name type="scientific">Neoarthrinium moseri</name>
    <dbReference type="NCBI Taxonomy" id="1658444"/>
    <lineage>
        <taxon>Eukaryota</taxon>
        <taxon>Fungi</taxon>
        <taxon>Dikarya</taxon>
        <taxon>Ascomycota</taxon>
        <taxon>Pezizomycotina</taxon>
        <taxon>Sordariomycetes</taxon>
        <taxon>Xylariomycetidae</taxon>
        <taxon>Amphisphaeriales</taxon>
        <taxon>Apiosporaceae</taxon>
        <taxon>Neoarthrinium</taxon>
    </lineage>
</organism>
<evidence type="ECO:0000256" key="2">
    <source>
        <dbReference type="ARBA" id="ARBA00022692"/>
    </source>
</evidence>
<dbReference type="InterPro" id="IPR049326">
    <property type="entry name" value="Rhodopsin_dom_fungi"/>
</dbReference>
<evidence type="ECO:0000259" key="8">
    <source>
        <dbReference type="Pfam" id="PF20684"/>
    </source>
</evidence>
<comment type="subcellular location">
    <subcellularLocation>
        <location evidence="1">Membrane</location>
        <topology evidence="1">Multi-pass membrane protein</topology>
    </subcellularLocation>
</comment>
<feature type="transmembrane region" description="Helical" evidence="7">
    <location>
        <begin position="6"/>
        <end position="29"/>
    </location>
</feature>
<evidence type="ECO:0000256" key="6">
    <source>
        <dbReference type="SAM" id="MobiDB-lite"/>
    </source>
</evidence>
<feature type="transmembrane region" description="Helical" evidence="7">
    <location>
        <begin position="41"/>
        <end position="62"/>
    </location>
</feature>
<reference evidence="9" key="1">
    <citation type="submission" date="2021-03" db="EMBL/GenBank/DDBJ databases">
        <title>Revisited historic fungal species revealed as producer of novel bioactive compounds through whole genome sequencing and comparative genomics.</title>
        <authorList>
            <person name="Vignolle G.A."/>
            <person name="Hochenegger N."/>
            <person name="Mach R.L."/>
            <person name="Mach-Aigner A.R."/>
            <person name="Javad Rahimi M."/>
            <person name="Salim K.A."/>
            <person name="Chan C.M."/>
            <person name="Lim L.B.L."/>
            <person name="Cai F."/>
            <person name="Druzhinina I.S."/>
            <person name="U'Ren J.M."/>
            <person name="Derntl C."/>
        </authorList>
    </citation>
    <scope>NUCLEOTIDE SEQUENCE</scope>
    <source>
        <strain evidence="9">TUCIM 5799</strain>
    </source>
</reference>
<evidence type="ECO:0000256" key="1">
    <source>
        <dbReference type="ARBA" id="ARBA00004141"/>
    </source>
</evidence>
<feature type="domain" description="Rhodopsin" evidence="8">
    <location>
        <begin position="25"/>
        <end position="250"/>
    </location>
</feature>
<dbReference type="GO" id="GO:0016020">
    <property type="term" value="C:membrane"/>
    <property type="evidence" value="ECO:0007669"/>
    <property type="project" value="UniProtKB-SubCell"/>
</dbReference>
<feature type="transmembrane region" description="Helical" evidence="7">
    <location>
        <begin position="108"/>
        <end position="134"/>
    </location>
</feature>
<name>A0A9P9WST6_9PEZI</name>
<feature type="region of interest" description="Disordered" evidence="6">
    <location>
        <begin position="364"/>
        <end position="387"/>
    </location>
</feature>
<evidence type="ECO:0000256" key="3">
    <source>
        <dbReference type="ARBA" id="ARBA00022989"/>
    </source>
</evidence>
<keyword evidence="3 7" id="KW-1133">Transmembrane helix</keyword>
<proteinExistence type="inferred from homology"/>
<dbReference type="AlphaFoldDB" id="A0A9P9WST6"/>
<feature type="transmembrane region" description="Helical" evidence="7">
    <location>
        <begin position="74"/>
        <end position="96"/>
    </location>
</feature>
<keyword evidence="4 7" id="KW-0472">Membrane</keyword>